<dbReference type="EC" id="2.3.1.47" evidence="10"/>
<dbReference type="AlphaFoldDB" id="A0A517QS76"/>
<dbReference type="InterPro" id="IPR004723">
    <property type="entry name" value="AONS_Archaea/Proteobacteria"/>
</dbReference>
<dbReference type="KEGG" id="tpol:Mal48_37390"/>
<dbReference type="PANTHER" id="PTHR13693">
    <property type="entry name" value="CLASS II AMINOTRANSFERASE/8-AMINO-7-OXONONANOATE SYNTHASE"/>
    <property type="match status" value="1"/>
</dbReference>
<evidence type="ECO:0000256" key="10">
    <source>
        <dbReference type="RuleBase" id="RU003693"/>
    </source>
</evidence>
<protein>
    <recommendedName>
        <fullName evidence="10">8-amino-7-ketopelargonate synthase</fullName>
        <ecNumber evidence="10">2.3.1.47</ecNumber>
    </recommendedName>
</protein>
<feature type="domain" description="Aminotransferase class I/classII large" evidence="11">
    <location>
        <begin position="42"/>
        <end position="383"/>
    </location>
</feature>
<dbReference type="PROSITE" id="PS00599">
    <property type="entry name" value="AA_TRANSFER_CLASS_2"/>
    <property type="match status" value="1"/>
</dbReference>
<keyword evidence="7 9" id="KW-0663">Pyridoxal phosphate</keyword>
<comment type="pathway">
    <text evidence="2 10">Cofactor biosynthesis; biotin biosynthesis.</text>
</comment>
<comment type="function">
    <text evidence="10">Catalyzes the decarboxylative condensation of pimeloyl-[acyl-carrier protein] and L-alanine to produce 8-amino-7-oxononanoate (AON), [acyl-carrier protein], and carbon dioxide.</text>
</comment>
<comment type="cofactor">
    <cofactor evidence="1 9 10">
        <name>pyridoxal 5'-phosphate</name>
        <dbReference type="ChEBI" id="CHEBI:597326"/>
    </cofactor>
</comment>
<dbReference type="PANTHER" id="PTHR13693:SF100">
    <property type="entry name" value="8-AMINO-7-OXONONANOATE SYNTHASE"/>
    <property type="match status" value="1"/>
</dbReference>
<feature type="modified residue" description="N6-(pyridoxal phosphate)lysine" evidence="9">
    <location>
        <position position="241"/>
    </location>
</feature>
<dbReference type="GO" id="GO:0009102">
    <property type="term" value="P:biotin biosynthetic process"/>
    <property type="evidence" value="ECO:0007669"/>
    <property type="project" value="UniProtKB-UniRule"/>
</dbReference>
<evidence type="ECO:0000256" key="1">
    <source>
        <dbReference type="ARBA" id="ARBA00001933"/>
    </source>
</evidence>
<evidence type="ECO:0000256" key="2">
    <source>
        <dbReference type="ARBA" id="ARBA00004746"/>
    </source>
</evidence>
<proteinExistence type="inferred from homology"/>
<evidence type="ECO:0000313" key="12">
    <source>
        <dbReference type="EMBL" id="QDT34478.1"/>
    </source>
</evidence>
<evidence type="ECO:0000256" key="8">
    <source>
        <dbReference type="ARBA" id="ARBA00047715"/>
    </source>
</evidence>
<organism evidence="12 13">
    <name type="scientific">Thalassoglobus polymorphus</name>
    <dbReference type="NCBI Taxonomy" id="2527994"/>
    <lineage>
        <taxon>Bacteria</taxon>
        <taxon>Pseudomonadati</taxon>
        <taxon>Planctomycetota</taxon>
        <taxon>Planctomycetia</taxon>
        <taxon>Planctomycetales</taxon>
        <taxon>Planctomycetaceae</taxon>
        <taxon>Thalassoglobus</taxon>
    </lineage>
</organism>
<dbReference type="RefSeq" id="WP_197441791.1">
    <property type="nucleotide sequence ID" value="NZ_CP036267.1"/>
</dbReference>
<gene>
    <name evidence="12" type="primary">bioF</name>
    <name evidence="12" type="ORF">Mal48_37390</name>
</gene>
<keyword evidence="13" id="KW-1185">Reference proteome</keyword>
<evidence type="ECO:0000256" key="3">
    <source>
        <dbReference type="ARBA" id="ARBA00010008"/>
    </source>
</evidence>
<dbReference type="GO" id="GO:0030170">
    <property type="term" value="F:pyridoxal phosphate binding"/>
    <property type="evidence" value="ECO:0007669"/>
    <property type="project" value="InterPro"/>
</dbReference>
<dbReference type="Gene3D" id="3.40.640.10">
    <property type="entry name" value="Type I PLP-dependent aspartate aminotransferase-like (Major domain)"/>
    <property type="match status" value="1"/>
</dbReference>
<dbReference type="Gene3D" id="3.90.1150.10">
    <property type="entry name" value="Aspartate Aminotransferase, domain 1"/>
    <property type="match status" value="1"/>
</dbReference>
<evidence type="ECO:0000256" key="4">
    <source>
        <dbReference type="ARBA" id="ARBA00011738"/>
    </source>
</evidence>
<accession>A0A517QS76</accession>
<dbReference type="InterPro" id="IPR001917">
    <property type="entry name" value="Aminotrans_II_pyridoxalP_BS"/>
</dbReference>
<dbReference type="InterPro" id="IPR050087">
    <property type="entry name" value="AON_synthase_class-II"/>
</dbReference>
<name>A0A517QS76_9PLAN</name>
<comment type="similarity">
    <text evidence="3 10">Belongs to the class-II pyridoxal-phosphate-dependent aminotransferase family. BioF subfamily.</text>
</comment>
<evidence type="ECO:0000259" key="11">
    <source>
        <dbReference type="Pfam" id="PF00155"/>
    </source>
</evidence>
<evidence type="ECO:0000256" key="6">
    <source>
        <dbReference type="ARBA" id="ARBA00022756"/>
    </source>
</evidence>
<dbReference type="InterPro" id="IPR015421">
    <property type="entry name" value="PyrdxlP-dep_Trfase_major"/>
</dbReference>
<dbReference type="SUPFAM" id="SSF53383">
    <property type="entry name" value="PLP-dependent transferases"/>
    <property type="match status" value="1"/>
</dbReference>
<dbReference type="EMBL" id="CP036267">
    <property type="protein sequence ID" value="QDT34478.1"/>
    <property type="molecule type" value="Genomic_DNA"/>
</dbReference>
<dbReference type="Proteomes" id="UP000315724">
    <property type="component" value="Chromosome"/>
</dbReference>
<dbReference type="InterPro" id="IPR015422">
    <property type="entry name" value="PyrdxlP-dep_Trfase_small"/>
</dbReference>
<dbReference type="InterPro" id="IPR015424">
    <property type="entry name" value="PyrdxlP-dep_Trfase"/>
</dbReference>
<keyword evidence="6" id="KW-0093">Biotin biosynthesis</keyword>
<evidence type="ECO:0000256" key="5">
    <source>
        <dbReference type="ARBA" id="ARBA00022679"/>
    </source>
</evidence>
<sequence length="390" mass="42222">MTSPFDWIADELHSLEEQSLIRSRRKVQPLSGGRCEVDGQKLWNFSGNDYLGLADDPIVTTAVIDELKNGTGIGARASALVTGRTPLHSKLEKRLAEFKGTEAAILFPTGFAANFGAVTSLVGPEDVVFCDRLNHASLIDGARHSRARFRVYPHCELSTLRKELEKSGNFRRRLIVTDSLFSMDGDVAPLSDLAKLAEEYDAMLLVDEAHATGVFGERGSGLLEAQQVKSENILSVGTLSKAVGAQGGFVAGSKNLCDWLWSTSRTSMFSTALSPVLCAAALASLERIQSQPRLRRDLLSRSENIKLELQSQGWTVPESVIGPIIPVIIGEAERTIHLASELQALGVLVAAIRPPTVSKGTARLRISISSAHAEAGLRCLLESFHQLRGN</sequence>
<dbReference type="InterPro" id="IPR004839">
    <property type="entry name" value="Aminotransferase_I/II_large"/>
</dbReference>
<evidence type="ECO:0000313" key="13">
    <source>
        <dbReference type="Proteomes" id="UP000315724"/>
    </source>
</evidence>
<dbReference type="Pfam" id="PF00155">
    <property type="entry name" value="Aminotran_1_2"/>
    <property type="match status" value="1"/>
</dbReference>
<keyword evidence="12" id="KW-0012">Acyltransferase</keyword>
<comment type="subunit">
    <text evidence="4 10">Homodimer.</text>
</comment>
<evidence type="ECO:0000256" key="7">
    <source>
        <dbReference type="ARBA" id="ARBA00022898"/>
    </source>
</evidence>
<dbReference type="NCBIfam" id="TIGR00858">
    <property type="entry name" value="bioF"/>
    <property type="match status" value="1"/>
</dbReference>
<evidence type="ECO:0000256" key="9">
    <source>
        <dbReference type="PIRSR" id="PIRSR604723-51"/>
    </source>
</evidence>
<reference evidence="12 13" key="1">
    <citation type="submission" date="2019-02" db="EMBL/GenBank/DDBJ databases">
        <title>Deep-cultivation of Planctomycetes and their phenomic and genomic characterization uncovers novel biology.</title>
        <authorList>
            <person name="Wiegand S."/>
            <person name="Jogler M."/>
            <person name="Boedeker C."/>
            <person name="Pinto D."/>
            <person name="Vollmers J."/>
            <person name="Rivas-Marin E."/>
            <person name="Kohn T."/>
            <person name="Peeters S.H."/>
            <person name="Heuer A."/>
            <person name="Rast P."/>
            <person name="Oberbeckmann S."/>
            <person name="Bunk B."/>
            <person name="Jeske O."/>
            <person name="Meyerdierks A."/>
            <person name="Storesund J.E."/>
            <person name="Kallscheuer N."/>
            <person name="Luecker S."/>
            <person name="Lage O.M."/>
            <person name="Pohl T."/>
            <person name="Merkel B.J."/>
            <person name="Hornburger P."/>
            <person name="Mueller R.-W."/>
            <person name="Bruemmer F."/>
            <person name="Labrenz M."/>
            <person name="Spormann A.M."/>
            <person name="Op den Camp H."/>
            <person name="Overmann J."/>
            <person name="Amann R."/>
            <person name="Jetten M.S.M."/>
            <person name="Mascher T."/>
            <person name="Medema M.H."/>
            <person name="Devos D.P."/>
            <person name="Kaster A.-K."/>
            <person name="Ovreas L."/>
            <person name="Rohde M."/>
            <person name="Galperin M.Y."/>
            <person name="Jogler C."/>
        </authorList>
    </citation>
    <scope>NUCLEOTIDE SEQUENCE [LARGE SCALE GENOMIC DNA]</scope>
    <source>
        <strain evidence="12 13">Mal48</strain>
    </source>
</reference>
<comment type="catalytic activity">
    <reaction evidence="8 10">
        <text>6-carboxyhexanoyl-[ACP] + L-alanine + H(+) = (8S)-8-amino-7-oxononanoate + holo-[ACP] + CO2</text>
        <dbReference type="Rhea" id="RHEA:42288"/>
        <dbReference type="Rhea" id="RHEA-COMP:9685"/>
        <dbReference type="Rhea" id="RHEA-COMP:9955"/>
        <dbReference type="ChEBI" id="CHEBI:15378"/>
        <dbReference type="ChEBI" id="CHEBI:16526"/>
        <dbReference type="ChEBI" id="CHEBI:57972"/>
        <dbReference type="ChEBI" id="CHEBI:64479"/>
        <dbReference type="ChEBI" id="CHEBI:78846"/>
        <dbReference type="ChEBI" id="CHEBI:149468"/>
        <dbReference type="EC" id="2.3.1.47"/>
    </reaction>
</comment>
<dbReference type="UniPathway" id="UPA00078"/>
<keyword evidence="5 10" id="KW-0808">Transferase</keyword>
<dbReference type="GO" id="GO:0008710">
    <property type="term" value="F:8-amino-7-oxononanoate synthase activity"/>
    <property type="evidence" value="ECO:0007669"/>
    <property type="project" value="UniProtKB-UniRule"/>
</dbReference>